<dbReference type="Pfam" id="PF01496">
    <property type="entry name" value="V_ATPase_I"/>
    <property type="match status" value="2"/>
</dbReference>
<keyword evidence="4 8" id="KW-0812">Transmembrane</keyword>
<evidence type="ECO:0000256" key="3">
    <source>
        <dbReference type="ARBA" id="ARBA00022448"/>
    </source>
</evidence>
<evidence type="ECO:0000313" key="9">
    <source>
        <dbReference type="EMBL" id="QSQ09064.1"/>
    </source>
</evidence>
<feature type="transmembrane region" description="Helical" evidence="8">
    <location>
        <begin position="553"/>
        <end position="575"/>
    </location>
</feature>
<reference evidence="9" key="1">
    <citation type="submission" date="2020-07" db="EMBL/GenBank/DDBJ databases">
        <title>Koleobacter methoxysyntrophicus gen. nov., sp. nov., a novel anaerobic bacterium isolated from deep subsurface oil field and proposal of Koleobacterales ord. nov. in the phylum Firmicutes.</title>
        <authorList>
            <person name="Sakamoto S."/>
            <person name="Tamaki H."/>
        </authorList>
    </citation>
    <scope>NUCLEOTIDE SEQUENCE</scope>
    <source>
        <strain evidence="9">NRmbB1</strain>
    </source>
</reference>
<dbReference type="GO" id="GO:0033179">
    <property type="term" value="C:proton-transporting V-type ATPase, V0 domain"/>
    <property type="evidence" value="ECO:0007669"/>
    <property type="project" value="InterPro"/>
</dbReference>
<keyword evidence="10" id="KW-1185">Reference proteome</keyword>
<feature type="transmembrane region" description="Helical" evidence="8">
    <location>
        <begin position="581"/>
        <end position="605"/>
    </location>
</feature>
<dbReference type="GO" id="GO:0007035">
    <property type="term" value="P:vacuolar acidification"/>
    <property type="evidence" value="ECO:0007669"/>
    <property type="project" value="TreeGrafter"/>
</dbReference>
<evidence type="ECO:0000313" key="10">
    <source>
        <dbReference type="Proteomes" id="UP000662904"/>
    </source>
</evidence>
<evidence type="ECO:0008006" key="11">
    <source>
        <dbReference type="Google" id="ProtNLM"/>
    </source>
</evidence>
<feature type="transmembrane region" description="Helical" evidence="8">
    <location>
        <begin position="404"/>
        <end position="426"/>
    </location>
</feature>
<keyword evidence="3" id="KW-0813">Transport</keyword>
<dbReference type="InterPro" id="IPR002490">
    <property type="entry name" value="V-ATPase_116kDa_su"/>
</dbReference>
<dbReference type="AlphaFoldDB" id="A0A8A0RMN1"/>
<keyword evidence="6" id="KW-0406">Ion transport</keyword>
<dbReference type="EMBL" id="CP059066">
    <property type="protein sequence ID" value="QSQ09064.1"/>
    <property type="molecule type" value="Genomic_DNA"/>
</dbReference>
<organism evidence="9 10">
    <name type="scientific">Koleobacter methoxysyntrophicus</name>
    <dbReference type="NCBI Taxonomy" id="2751313"/>
    <lineage>
        <taxon>Bacteria</taxon>
        <taxon>Bacillati</taxon>
        <taxon>Bacillota</taxon>
        <taxon>Clostridia</taxon>
        <taxon>Koleobacterales</taxon>
        <taxon>Koleobacteraceae</taxon>
        <taxon>Koleobacter</taxon>
    </lineage>
</organism>
<dbReference type="GO" id="GO:0051117">
    <property type="term" value="F:ATPase binding"/>
    <property type="evidence" value="ECO:0007669"/>
    <property type="project" value="TreeGrafter"/>
</dbReference>
<gene>
    <name evidence="9" type="ORF">H0A61_01423</name>
</gene>
<comment type="similarity">
    <text evidence="2">Belongs to the V-ATPase 116 kDa subunit family.</text>
</comment>
<dbReference type="GO" id="GO:0046961">
    <property type="term" value="F:proton-transporting ATPase activity, rotational mechanism"/>
    <property type="evidence" value="ECO:0007669"/>
    <property type="project" value="InterPro"/>
</dbReference>
<evidence type="ECO:0000256" key="7">
    <source>
        <dbReference type="ARBA" id="ARBA00023136"/>
    </source>
</evidence>
<proteinExistence type="inferred from homology"/>
<comment type="subcellular location">
    <subcellularLocation>
        <location evidence="1">Membrane</location>
        <topology evidence="1">Multi-pass membrane protein</topology>
    </subcellularLocation>
</comment>
<dbReference type="KEGG" id="kme:H0A61_01423"/>
<dbReference type="Gene3D" id="3.30.70.2750">
    <property type="match status" value="1"/>
</dbReference>
<evidence type="ECO:0000256" key="4">
    <source>
        <dbReference type="ARBA" id="ARBA00022692"/>
    </source>
</evidence>
<keyword evidence="5 8" id="KW-1133">Transmembrane helix</keyword>
<evidence type="ECO:0000256" key="8">
    <source>
        <dbReference type="SAM" id="Phobius"/>
    </source>
</evidence>
<sequence>MAKVNIKRMSVLALQKDKDRILKLLQEMGNIEVIDLKEEISDDDWCRIFEEEVEAKNRDEIEGKLNDITFALDFISRYDKTKKPLFADKPVFKEEALAEIAEKKEIWGAIQKCRRLDEELNEIKSEEMKLYNIIAALEPWKNLQVPIEDVGVHSKVAFLTGTLPAKGIEKIQDEIKKTVPESSIQVIGGDRETSYVFLAYYRDGEQGIMDILKNNGWSKVDLPKLQGTPEQALQQAETRLAELDALRQEIVLKANDLIEYRSSLEVLADYFSMLKARKDVYQNTGKTKYSFYLEGWVPEPQMERVVKALRKEIEGINISFRDPKDGEDVPMVLKNPKFVEPFELITELYSLPNQRDIDPNLFMAPFFFIYFGMMVSDAGYGIIMSLLAVAAMKMIKPKGMAKKLFDLIFLGGVSTFIWGAIFGGWFGNLIKLPPIWMNPLDDPIRLLIFSFILGIIQIYTGLCLQAYKNIRDGNTTAALFDQGMWMIFLAGCIMFALPGMAQVAKIVAIAGAIGLVLTQGRHQRNPVLKLGSGILSLYDATGFLSDVLSYSRVLALGLATGVIATVINTMGELIGVNFIGYIFMIILLIGGHLFNIAINALGAYVHSSRLQYVEFFSKFYEGGGRAFQPFKINTKYINLENGEEI</sequence>
<accession>A0A8A0RMN1</accession>
<evidence type="ECO:0000256" key="2">
    <source>
        <dbReference type="ARBA" id="ARBA00009904"/>
    </source>
</evidence>
<dbReference type="PANTHER" id="PTHR11629">
    <property type="entry name" value="VACUOLAR PROTON ATPASES"/>
    <property type="match status" value="1"/>
</dbReference>
<dbReference type="Gene3D" id="3.30.70.2170">
    <property type="match status" value="1"/>
</dbReference>
<keyword evidence="7 8" id="KW-0472">Membrane</keyword>
<feature type="transmembrane region" description="Helical" evidence="8">
    <location>
        <begin position="367"/>
        <end position="392"/>
    </location>
</feature>
<dbReference type="RefSeq" id="WP_206709256.1">
    <property type="nucleotide sequence ID" value="NZ_CP059066.1"/>
</dbReference>
<feature type="transmembrane region" description="Helical" evidence="8">
    <location>
        <begin position="446"/>
        <end position="467"/>
    </location>
</feature>
<evidence type="ECO:0000256" key="6">
    <source>
        <dbReference type="ARBA" id="ARBA00023065"/>
    </source>
</evidence>
<dbReference type="Proteomes" id="UP000662904">
    <property type="component" value="Chromosome"/>
</dbReference>
<name>A0A8A0RMN1_9FIRM</name>
<protein>
    <recommendedName>
        <fullName evidence="11">V-type ATP synthase subunit I</fullName>
    </recommendedName>
</protein>
<dbReference type="Gene3D" id="1.20.1460.20">
    <property type="match status" value="1"/>
</dbReference>
<evidence type="ECO:0000256" key="1">
    <source>
        <dbReference type="ARBA" id="ARBA00004141"/>
    </source>
</evidence>
<dbReference type="PANTHER" id="PTHR11629:SF63">
    <property type="entry name" value="V-TYPE PROTON ATPASE SUBUNIT A"/>
    <property type="match status" value="1"/>
</dbReference>
<evidence type="ECO:0000256" key="5">
    <source>
        <dbReference type="ARBA" id="ARBA00022989"/>
    </source>
</evidence>
<dbReference type="GO" id="GO:0016471">
    <property type="term" value="C:vacuolar proton-transporting V-type ATPase complex"/>
    <property type="evidence" value="ECO:0007669"/>
    <property type="project" value="TreeGrafter"/>
</dbReference>